<dbReference type="AlphaFoldDB" id="A0A4V5TK94"/>
<comment type="caution">
    <text evidence="1">The sequence shown here is derived from an EMBL/GenBank/DDBJ whole genome shotgun (WGS) entry which is preliminary data.</text>
</comment>
<organism evidence="1 2">
    <name type="scientific">Brevibacillus antibioticus</name>
    <dbReference type="NCBI Taxonomy" id="2570228"/>
    <lineage>
        <taxon>Bacteria</taxon>
        <taxon>Bacillati</taxon>
        <taxon>Bacillota</taxon>
        <taxon>Bacilli</taxon>
        <taxon>Bacillales</taxon>
        <taxon>Paenibacillaceae</taxon>
        <taxon>Brevibacillus</taxon>
    </lineage>
</organism>
<accession>A0A4V5TK94</accession>
<reference evidence="1 2" key="1">
    <citation type="submission" date="2019-04" db="EMBL/GenBank/DDBJ databases">
        <title>Whole genome sequencing of Brevibacillus sp. TGS2-1.</title>
        <authorList>
            <person name="Choi A."/>
        </authorList>
    </citation>
    <scope>NUCLEOTIDE SEQUENCE [LARGE SCALE GENOMIC DNA]</scope>
    <source>
        <strain evidence="1 2">TGS2-1</strain>
    </source>
</reference>
<dbReference type="EMBL" id="SZNK01000001">
    <property type="protein sequence ID" value="TKI57183.1"/>
    <property type="molecule type" value="Genomic_DNA"/>
</dbReference>
<gene>
    <name evidence="1" type="ORF">E8L90_17925</name>
</gene>
<sequence>MANPQKQSFIHYYMYFRRYLSAKQSYDLALQKVPGLTLTVDYLEQVRRSKEGNAKSKRKKQREKMISEVREQKRSFWNRMWSKCGQRLFSS</sequence>
<evidence type="ECO:0000313" key="1">
    <source>
        <dbReference type="EMBL" id="TKI57183.1"/>
    </source>
</evidence>
<name>A0A4V5TK94_9BACL</name>
<protein>
    <submittedName>
        <fullName evidence="1">Uncharacterized protein</fullName>
    </submittedName>
</protein>
<keyword evidence="2" id="KW-1185">Reference proteome</keyword>
<dbReference type="Proteomes" id="UP000307841">
    <property type="component" value="Unassembled WGS sequence"/>
</dbReference>
<proteinExistence type="predicted"/>
<dbReference type="OrthoDB" id="9873685at2"/>
<evidence type="ECO:0000313" key="2">
    <source>
        <dbReference type="Proteomes" id="UP000307841"/>
    </source>
</evidence>
<dbReference type="RefSeq" id="WP_137030627.1">
    <property type="nucleotide sequence ID" value="NZ_SZNK01000001.1"/>
</dbReference>